<evidence type="ECO:0000313" key="2">
    <source>
        <dbReference type="EMBL" id="TFK36402.1"/>
    </source>
</evidence>
<name>A0A5C3LUD7_9AGAR</name>
<feature type="region of interest" description="Disordered" evidence="1">
    <location>
        <begin position="1"/>
        <end position="53"/>
    </location>
</feature>
<dbReference type="Proteomes" id="UP000308652">
    <property type="component" value="Unassembled WGS sequence"/>
</dbReference>
<gene>
    <name evidence="2" type="ORF">BDQ12DRAFT_686835</name>
</gene>
<feature type="compositionally biased region" description="Basic and acidic residues" evidence="1">
    <location>
        <begin position="1"/>
        <end position="12"/>
    </location>
</feature>
<accession>A0A5C3LUD7</accession>
<evidence type="ECO:0000256" key="1">
    <source>
        <dbReference type="SAM" id="MobiDB-lite"/>
    </source>
</evidence>
<proteinExistence type="predicted"/>
<evidence type="ECO:0000313" key="3">
    <source>
        <dbReference type="Proteomes" id="UP000308652"/>
    </source>
</evidence>
<sequence length="53" mass="5902">MEERGREEDGNLHPHSSLRGVRVPLTNPSSLPGVEIGLDRTERLSRGFTTSTR</sequence>
<organism evidence="2 3">
    <name type="scientific">Crucibulum laeve</name>
    <dbReference type="NCBI Taxonomy" id="68775"/>
    <lineage>
        <taxon>Eukaryota</taxon>
        <taxon>Fungi</taxon>
        <taxon>Dikarya</taxon>
        <taxon>Basidiomycota</taxon>
        <taxon>Agaricomycotina</taxon>
        <taxon>Agaricomycetes</taxon>
        <taxon>Agaricomycetidae</taxon>
        <taxon>Agaricales</taxon>
        <taxon>Agaricineae</taxon>
        <taxon>Nidulariaceae</taxon>
        <taxon>Crucibulum</taxon>
    </lineage>
</organism>
<reference evidence="2 3" key="1">
    <citation type="journal article" date="2019" name="Nat. Ecol. Evol.">
        <title>Megaphylogeny resolves global patterns of mushroom evolution.</title>
        <authorList>
            <person name="Varga T."/>
            <person name="Krizsan K."/>
            <person name="Foldi C."/>
            <person name="Dima B."/>
            <person name="Sanchez-Garcia M."/>
            <person name="Sanchez-Ramirez S."/>
            <person name="Szollosi G.J."/>
            <person name="Szarkandi J.G."/>
            <person name="Papp V."/>
            <person name="Albert L."/>
            <person name="Andreopoulos W."/>
            <person name="Angelini C."/>
            <person name="Antonin V."/>
            <person name="Barry K.W."/>
            <person name="Bougher N.L."/>
            <person name="Buchanan P."/>
            <person name="Buyck B."/>
            <person name="Bense V."/>
            <person name="Catcheside P."/>
            <person name="Chovatia M."/>
            <person name="Cooper J."/>
            <person name="Damon W."/>
            <person name="Desjardin D."/>
            <person name="Finy P."/>
            <person name="Geml J."/>
            <person name="Haridas S."/>
            <person name="Hughes K."/>
            <person name="Justo A."/>
            <person name="Karasinski D."/>
            <person name="Kautmanova I."/>
            <person name="Kiss B."/>
            <person name="Kocsube S."/>
            <person name="Kotiranta H."/>
            <person name="LaButti K.M."/>
            <person name="Lechner B.E."/>
            <person name="Liimatainen K."/>
            <person name="Lipzen A."/>
            <person name="Lukacs Z."/>
            <person name="Mihaltcheva S."/>
            <person name="Morgado L.N."/>
            <person name="Niskanen T."/>
            <person name="Noordeloos M.E."/>
            <person name="Ohm R.A."/>
            <person name="Ortiz-Santana B."/>
            <person name="Ovrebo C."/>
            <person name="Racz N."/>
            <person name="Riley R."/>
            <person name="Savchenko A."/>
            <person name="Shiryaev A."/>
            <person name="Soop K."/>
            <person name="Spirin V."/>
            <person name="Szebenyi C."/>
            <person name="Tomsovsky M."/>
            <person name="Tulloss R.E."/>
            <person name="Uehling J."/>
            <person name="Grigoriev I.V."/>
            <person name="Vagvolgyi C."/>
            <person name="Papp T."/>
            <person name="Martin F.M."/>
            <person name="Miettinen O."/>
            <person name="Hibbett D.S."/>
            <person name="Nagy L.G."/>
        </authorList>
    </citation>
    <scope>NUCLEOTIDE SEQUENCE [LARGE SCALE GENOMIC DNA]</scope>
    <source>
        <strain evidence="2 3">CBS 166.37</strain>
    </source>
</reference>
<dbReference type="EMBL" id="ML213614">
    <property type="protein sequence ID" value="TFK36402.1"/>
    <property type="molecule type" value="Genomic_DNA"/>
</dbReference>
<protein>
    <submittedName>
        <fullName evidence="2">Uncharacterized protein</fullName>
    </submittedName>
</protein>
<keyword evidence="3" id="KW-1185">Reference proteome</keyword>
<dbReference type="AlphaFoldDB" id="A0A5C3LUD7"/>